<feature type="region of interest" description="Disordered" evidence="2">
    <location>
        <begin position="255"/>
        <end position="285"/>
    </location>
</feature>
<feature type="compositionally biased region" description="Basic residues" evidence="2">
    <location>
        <begin position="7"/>
        <end position="21"/>
    </location>
</feature>
<dbReference type="Proteomes" id="UP000094455">
    <property type="component" value="Unassembled WGS sequence"/>
</dbReference>
<feature type="region of interest" description="Disordered" evidence="2">
    <location>
        <begin position="327"/>
        <end position="351"/>
    </location>
</feature>
<dbReference type="Pfam" id="PF15963">
    <property type="entry name" value="Myb_DNA-bind_7"/>
    <property type="match status" value="1"/>
</dbReference>
<dbReference type="SMART" id="SM00717">
    <property type="entry name" value="SANT"/>
    <property type="match status" value="1"/>
</dbReference>
<dbReference type="AlphaFoldDB" id="A0A1E3NP97"/>
<dbReference type="GeneID" id="30176484"/>
<feature type="domain" description="SANT" evidence="3">
    <location>
        <begin position="607"/>
        <end position="654"/>
    </location>
</feature>
<dbReference type="EMBL" id="KV454002">
    <property type="protein sequence ID" value="ODQ47528.1"/>
    <property type="molecule type" value="Genomic_DNA"/>
</dbReference>
<evidence type="ECO:0000313" key="5">
    <source>
        <dbReference type="Proteomes" id="UP000094455"/>
    </source>
</evidence>
<dbReference type="GO" id="GO:0070898">
    <property type="term" value="P:RNA polymerase III preinitiation complex assembly"/>
    <property type="evidence" value="ECO:0007669"/>
    <property type="project" value="TreeGrafter"/>
</dbReference>
<dbReference type="InterPro" id="IPR001005">
    <property type="entry name" value="SANT/Myb"/>
</dbReference>
<reference evidence="4 5" key="1">
    <citation type="journal article" date="2016" name="Proc. Natl. Acad. Sci. U.S.A.">
        <title>Comparative genomics of biotechnologically important yeasts.</title>
        <authorList>
            <person name="Riley R."/>
            <person name="Haridas S."/>
            <person name="Wolfe K.H."/>
            <person name="Lopes M.R."/>
            <person name="Hittinger C.T."/>
            <person name="Goeker M."/>
            <person name="Salamov A.A."/>
            <person name="Wisecaver J.H."/>
            <person name="Long T.M."/>
            <person name="Calvey C.H."/>
            <person name="Aerts A.L."/>
            <person name="Barry K.W."/>
            <person name="Choi C."/>
            <person name="Clum A."/>
            <person name="Coughlan A.Y."/>
            <person name="Deshpande S."/>
            <person name="Douglass A.P."/>
            <person name="Hanson S.J."/>
            <person name="Klenk H.-P."/>
            <person name="LaButti K.M."/>
            <person name="Lapidus A."/>
            <person name="Lindquist E.A."/>
            <person name="Lipzen A.M."/>
            <person name="Meier-Kolthoff J.P."/>
            <person name="Ohm R.A."/>
            <person name="Otillar R.P."/>
            <person name="Pangilinan J.L."/>
            <person name="Peng Y."/>
            <person name="Rokas A."/>
            <person name="Rosa C.A."/>
            <person name="Scheuner C."/>
            <person name="Sibirny A.A."/>
            <person name="Slot J.C."/>
            <person name="Stielow J.B."/>
            <person name="Sun H."/>
            <person name="Kurtzman C.P."/>
            <person name="Blackwell M."/>
            <person name="Grigoriev I.V."/>
            <person name="Jeffries T.W."/>
        </authorList>
    </citation>
    <scope>NUCLEOTIDE SEQUENCE [LARGE SCALE GENOMIC DNA]</scope>
    <source>
        <strain evidence="4 5">NRRL Y-2026</strain>
    </source>
</reference>
<dbReference type="PANTHER" id="PTHR22929:SF0">
    <property type="entry name" value="TRANSCRIPTION FACTOR TFIIIB COMPONENT B'' HOMOLOG"/>
    <property type="match status" value="1"/>
</dbReference>
<evidence type="ECO:0000256" key="2">
    <source>
        <dbReference type="SAM" id="MobiDB-lite"/>
    </source>
</evidence>
<feature type="coiled-coil region" evidence="1">
    <location>
        <begin position="472"/>
        <end position="509"/>
    </location>
</feature>
<dbReference type="PANTHER" id="PTHR22929">
    <property type="entry name" value="RNA POLYMERASE III TRANSCRIPTION INITIATION FACTOR B"/>
    <property type="match status" value="1"/>
</dbReference>
<protein>
    <recommendedName>
        <fullName evidence="3">SANT domain-containing protein</fullName>
    </recommendedName>
</protein>
<accession>A0A1E3NP97</accession>
<evidence type="ECO:0000313" key="4">
    <source>
        <dbReference type="EMBL" id="ODQ47528.1"/>
    </source>
</evidence>
<dbReference type="SUPFAM" id="SSF46689">
    <property type="entry name" value="Homeodomain-like"/>
    <property type="match status" value="1"/>
</dbReference>
<feature type="compositionally biased region" description="Polar residues" evidence="2">
    <location>
        <begin position="27"/>
        <end position="44"/>
    </location>
</feature>
<name>A0A1E3NP97_9ASCO</name>
<sequence length="757" mass="84185">MSSINKSGKRFTPKIKQRTRRVPGLMTPQSSQTVQLARTPQASPISVAVPTSPISQKIADEFASSTKEEELKEEPVLNQASTSIQNDNIIHGDEEVKAGGKRETKKGDVFAETEEESQAVELKGKRELSSVSSLGLESETERLISGQQPKVKESNGIKLQERKSSVTGSGHLFTQPSSIVHRTRLNSLSIPTPLSTAQSTSRRGSVVSASNSRRGSVILPSANPIAPSGLGSRRGSVIGGLGPITPGSRRGSVNIRPVFVPIGGGDRSRRGSVTINGDEKPTPIPILKTNKKRRASVNYGPKKRKDVNVGGISIGGSLAIKKSDFSSLNTSRSGANKENGNGLMDSDIEIGDPRDMTTIRKVGAANNGDGNEVSGKESEPVKEKKLELTEFEKENKQKWLLDRKMNKFVLVDTEPLVKDKSKQSDFELEHEIESLSELEQMRKANNAKLGGSLKFNAKKIKLEDLCKPFLPVGELSNQYERAMEAEKRLQEARVKRREIREKARQLRMSEKDVMKLSESGASLSTELSEKERLQKVKELMEKDRTEEHKKHVVPLLQIQGNKLTYSHESTVVDRHEESNTEMEKVEENPFENIVTSSSYSRRTTTLRWTPQEVAELLKAISLWGTDFGLIAKLFPHRTRKQIKAKFLLEEKVHPHLIEFALLRKLPVDVREYSGKTGIEFKTLDEYNQQIQELKLKHEEELKAMAQAREQAHAEDRAQQNLHGDGSQGVPTRRSRKAVIAEFRKNEEIVGSIESGGN</sequence>
<evidence type="ECO:0000256" key="1">
    <source>
        <dbReference type="SAM" id="Coils"/>
    </source>
</evidence>
<feature type="compositionally biased region" description="Polar residues" evidence="2">
    <location>
        <begin position="327"/>
        <end position="339"/>
    </location>
</feature>
<feature type="region of interest" description="Disordered" evidence="2">
    <location>
        <begin position="63"/>
        <end position="173"/>
    </location>
</feature>
<gene>
    <name evidence="4" type="ORF">PICMEDRAFT_114530</name>
</gene>
<dbReference type="Gene3D" id="1.10.10.60">
    <property type="entry name" value="Homeodomain-like"/>
    <property type="match status" value="1"/>
</dbReference>
<dbReference type="InterPro" id="IPR017884">
    <property type="entry name" value="SANT_dom"/>
</dbReference>
<keyword evidence="1" id="KW-0175">Coiled coil</keyword>
<dbReference type="GO" id="GO:0001156">
    <property type="term" value="F:TFIIIC-class transcription factor complex binding"/>
    <property type="evidence" value="ECO:0007669"/>
    <property type="project" value="TreeGrafter"/>
</dbReference>
<feature type="compositionally biased region" description="Basic and acidic residues" evidence="2">
    <location>
        <begin position="150"/>
        <end position="164"/>
    </location>
</feature>
<proteinExistence type="predicted"/>
<dbReference type="InterPro" id="IPR039467">
    <property type="entry name" value="TFIIIB_B''_Myb"/>
</dbReference>
<dbReference type="CDD" id="cd00167">
    <property type="entry name" value="SANT"/>
    <property type="match status" value="1"/>
</dbReference>
<feature type="region of interest" description="Disordered" evidence="2">
    <location>
        <begin position="190"/>
        <end position="212"/>
    </location>
</feature>
<feature type="region of interest" description="Disordered" evidence="2">
    <location>
        <begin position="704"/>
        <end position="734"/>
    </location>
</feature>
<dbReference type="PROSITE" id="PS51293">
    <property type="entry name" value="SANT"/>
    <property type="match status" value="1"/>
</dbReference>
<dbReference type="RefSeq" id="XP_019018641.1">
    <property type="nucleotide sequence ID" value="XM_019159797.1"/>
</dbReference>
<dbReference type="OrthoDB" id="272624at2759"/>
<evidence type="ECO:0000259" key="3">
    <source>
        <dbReference type="PROSITE" id="PS51293"/>
    </source>
</evidence>
<keyword evidence="5" id="KW-1185">Reference proteome</keyword>
<feature type="compositionally biased region" description="Basic and acidic residues" evidence="2">
    <location>
        <begin position="90"/>
        <end position="109"/>
    </location>
</feature>
<dbReference type="GO" id="GO:0000126">
    <property type="term" value="C:transcription factor TFIIIB complex"/>
    <property type="evidence" value="ECO:0007669"/>
    <property type="project" value="TreeGrafter"/>
</dbReference>
<feature type="compositionally biased region" description="Polar residues" evidence="2">
    <location>
        <begin position="78"/>
        <end position="88"/>
    </location>
</feature>
<feature type="region of interest" description="Disordered" evidence="2">
    <location>
        <begin position="1"/>
        <end position="48"/>
    </location>
</feature>
<feature type="compositionally biased region" description="Basic and acidic residues" evidence="2">
    <location>
        <begin position="66"/>
        <end position="75"/>
    </location>
</feature>
<dbReference type="InterPro" id="IPR009057">
    <property type="entry name" value="Homeodomain-like_sf"/>
</dbReference>
<dbReference type="STRING" id="763406.A0A1E3NP97"/>
<organism evidence="4 5">
    <name type="scientific">Pichia membranifaciens NRRL Y-2026</name>
    <dbReference type="NCBI Taxonomy" id="763406"/>
    <lineage>
        <taxon>Eukaryota</taxon>
        <taxon>Fungi</taxon>
        <taxon>Dikarya</taxon>
        <taxon>Ascomycota</taxon>
        <taxon>Saccharomycotina</taxon>
        <taxon>Pichiomycetes</taxon>
        <taxon>Pichiales</taxon>
        <taxon>Pichiaceae</taxon>
        <taxon>Pichia</taxon>
    </lineage>
</organism>